<gene>
    <name evidence="3" type="ORF">Tci_039784</name>
</gene>
<accession>A0A6L2M1A4</accession>
<dbReference type="CDD" id="cd09272">
    <property type="entry name" value="RNase_HI_RT_Ty1"/>
    <property type="match status" value="1"/>
</dbReference>
<protein>
    <recommendedName>
        <fullName evidence="2">Reverse transcriptase Ty1/copia-type domain-containing protein</fullName>
    </recommendedName>
</protein>
<feature type="compositionally biased region" description="Polar residues" evidence="1">
    <location>
        <begin position="925"/>
        <end position="936"/>
    </location>
</feature>
<feature type="compositionally biased region" description="Low complexity" evidence="1">
    <location>
        <begin position="2401"/>
        <end position="2422"/>
    </location>
</feature>
<feature type="compositionally biased region" description="Low complexity" evidence="1">
    <location>
        <begin position="1608"/>
        <end position="1621"/>
    </location>
</feature>
<feature type="region of interest" description="Disordered" evidence="1">
    <location>
        <begin position="1572"/>
        <end position="1650"/>
    </location>
</feature>
<organism evidence="3">
    <name type="scientific">Tanacetum cinerariifolium</name>
    <name type="common">Dalmatian daisy</name>
    <name type="synonym">Chrysanthemum cinerariifolium</name>
    <dbReference type="NCBI Taxonomy" id="118510"/>
    <lineage>
        <taxon>Eukaryota</taxon>
        <taxon>Viridiplantae</taxon>
        <taxon>Streptophyta</taxon>
        <taxon>Embryophyta</taxon>
        <taxon>Tracheophyta</taxon>
        <taxon>Spermatophyta</taxon>
        <taxon>Magnoliopsida</taxon>
        <taxon>eudicotyledons</taxon>
        <taxon>Gunneridae</taxon>
        <taxon>Pentapetalae</taxon>
        <taxon>asterids</taxon>
        <taxon>campanulids</taxon>
        <taxon>Asterales</taxon>
        <taxon>Asteraceae</taxon>
        <taxon>Asteroideae</taxon>
        <taxon>Anthemideae</taxon>
        <taxon>Anthemidinae</taxon>
        <taxon>Tanacetum</taxon>
    </lineage>
</organism>
<feature type="region of interest" description="Disordered" evidence="1">
    <location>
        <begin position="2003"/>
        <end position="2037"/>
    </location>
</feature>
<dbReference type="InterPro" id="IPR013103">
    <property type="entry name" value="RVT_2"/>
</dbReference>
<dbReference type="EMBL" id="BKCJ010005634">
    <property type="protein sequence ID" value="GEU67806.1"/>
    <property type="molecule type" value="Genomic_DNA"/>
</dbReference>
<comment type="caution">
    <text evidence="3">The sequence shown here is derived from an EMBL/GenBank/DDBJ whole genome shotgun (WGS) entry which is preliminary data.</text>
</comment>
<dbReference type="Pfam" id="PF07727">
    <property type="entry name" value="RVT_2"/>
    <property type="match status" value="1"/>
</dbReference>
<name>A0A6L2M1A4_TANCI</name>
<evidence type="ECO:0000313" key="3">
    <source>
        <dbReference type="EMBL" id="GEU67806.1"/>
    </source>
</evidence>
<dbReference type="InterPro" id="IPR043502">
    <property type="entry name" value="DNA/RNA_pol_sf"/>
</dbReference>
<feature type="compositionally biased region" description="Basic residues" evidence="1">
    <location>
        <begin position="1622"/>
        <end position="1631"/>
    </location>
</feature>
<evidence type="ECO:0000256" key="1">
    <source>
        <dbReference type="SAM" id="MobiDB-lite"/>
    </source>
</evidence>
<feature type="region of interest" description="Disordered" evidence="1">
    <location>
        <begin position="2397"/>
        <end position="2430"/>
    </location>
</feature>
<reference evidence="3" key="1">
    <citation type="journal article" date="2019" name="Sci. Rep.">
        <title>Draft genome of Tanacetum cinerariifolium, the natural source of mosquito coil.</title>
        <authorList>
            <person name="Yamashiro T."/>
            <person name="Shiraishi A."/>
            <person name="Satake H."/>
            <person name="Nakayama K."/>
        </authorList>
    </citation>
    <scope>NUCLEOTIDE SEQUENCE</scope>
</reference>
<feature type="region of interest" description="Disordered" evidence="1">
    <location>
        <begin position="925"/>
        <end position="950"/>
    </location>
</feature>
<dbReference type="PANTHER" id="PTHR11439:SF483">
    <property type="entry name" value="PEPTIDE SYNTHASE GLIP-LIKE, PUTATIVE (AFU_ORTHOLOGUE AFUA_3G12920)-RELATED"/>
    <property type="match status" value="1"/>
</dbReference>
<sequence>MFATIMIPLKNITYVIRVMELCSWTPSFLGEDSANDDEDFMGKYEADKAEFFENKDVKSSVDLANDIGDENIYVNNDYVHDDCAHEVSVTTHKYGFKGTDEEPLDSDPFELDSLIKKRGGNDTKEKCSVTPNFPLRFSLNSHENQKGSVSYNKQEDDYSREHLGFSLVECLEETIKETKVLHVDLWRLRQVWGNSHFDFASTSARGMSGGIICIWNSLLVWKSIIDGNLIVIGDFNKVREAGERYRLIFNERQAEIFNEFISNSTLIVIPLANDDEDFMGKYEADKAEFFENKDVKSSVDLANDIGDENIYVNNDYVHDDCAHEVSVTTHKYGFKGTDEEPLDSDPFELDSLIKKRGGNDTKEKCSVTPNFPLRFSLNSHENQKGSVSYNKQEDDYSREHLGFSLVECLEETIKETKVLHVDLWRLRQVWGNSHFDFASTSARGMSGGIICIWNSLLVWKSIIDGNLIVMGDFNKVREAGERYRLIFNERQAEIFNEFISNSTLIVIPLGVILEKGIPNHHPILLKESVADYASIDAKVDQGCANEEDFINYRDSIKIIDDIQRMKAKDLAQKAKVKWAIKGDKNTSFLYDMLKKKRRHLAIKGILKNDEWIKDPAIVKAEFLDHFCNRFKQFSRIPPSLNVDTQNRLSHSQSESLEIQFSHEEIMWAVWECGGTFPKGCNSSFIALILKVINVKFVSDFRPISLIGYQYKTIGKLLANRLSLVIGDVISPEQSTFIKGRNILDGPLIINEVMDWRQPRGGAEMTQFLELQAKIENVVLSDQGDTWKWSLGSTSCFSVASVRYLIDSKTLDMAPNATRWLCNIPIKFPELPNRTVLLKDETVLSSRLLGQCCEAVGKLQPTADVGIFVGYALSRKGPRSKSSSCNSLHPPTNKELEILFQPMFNEYLEPPCVERPVIPAQAVQAPVNSAGTPSSTTIDKDAPSPSISPSSLALQSHSLHQGVAAEPNYMEDHTIDPVDNTPFVSVFALKPHSEASSSGDINSIESPYCLYSSVLSKVKPQPDYVMIIALKWIYKVKLDEYGNVLKNKARLVVKGYRQEEGIDFEESFTPVARIEAIHIFIANAASKNMTIYQMDVKTAFLNGDLKKEVYVSQPKGFVDPDHPTHVYRLKKALYELKPAPRAWYDTLSRFLLDKNFSKGAVDPTPFTRKIGKHILLVQIYVDDIIFTSTDPKACDMFSNEMSSKFQMSMMGQMSFFLGLQVSQSPEGIFINQSKFALEILKKFGMDSFDSVDTPMMDRLKLDEDLLGIPVDQTQFQSMVGSLMYLTASRPDLVFAVCMCARCRGTSMTLTAYADEDHACCQDTQRSTSRSAQFLADKLVNWSSKKQKSTAISTTEVEYIAMSGNLADVNAPSGQAPTMAPPVRTDDQILPRIRWVPIGKCNFYLDLKKSQGNPIYKIALDEHWFVLTTDTLREALQITPVNINQAFIPPPTADTLINLVNELGYPKLVRNVSNVVTNDMFQPWNVLITIINLCLTGKTSEFERPRAPVLQILWGIVKRASIDYAERIWEEFTLSIHTFIEDKQNLSRHTTGKNKATLIEYMAKVAKHRRYLAGETGSDQDSPAPKSTKPARKPKSTTPKAPLRPSVSIPVTAAQPAPTSAPAKPHKKKRKQATKTSNKPPKAKKSKYSRVGKIRSLKSVAASKAEDVPAMEPQVAVEDTDLQKALEESMKTAYALPRGPLPPVVIREPESGKYQTLPEVPGKGKVIVIEEQSDSEEDSKKVVLGADEGGQGEGQAGPDPGAQDEGQAGSNPEETSEGQARPDPGNAGADEHSIPSPVVHAGSDREHIDLDVADVSPQPSTEQLDEGFTATAYPKVQENLKLTVKEHVLAEDPASSSGTLSSLQHLSRDISFGDLFFSDKPSEADNEKTTAETEVESMVSVTIQQDMSSIPPMTSPIIDVTSRLESPKVSKTVSEVVTDAVDWAMQAPLRNRFRDLPEADMKDILHQCMWETESYKSHEDHMQLFEALEKSMNCDHSEELAQDLAEARKKKKKSRESPKTPPGSPPHHPPRPPPPVNLRQDWWKPLEEERPATPKAAWSIPSSDSPVSPNNWASALASNYSPPPENSLLAVDDPILRNNVSKPLPLGGPPDQVTIQSDFFFNNDLEYLRYGSKGSRPALSILKLKATYYPDAELEQMVLDQFWIEEEYKYDIVAMYGISHWWFQRQRLYIDRHTSEGDRGAVRTHMRILSVVRIEIFSLYGYDYMKKIVLRHADLNENVIMKPDFKYLYPSNFEDLYLLNLQGHLNHLPPKDKKILTTAVNQWTRHLMLMLFNEIHKFSDGTLQQIDEALEYRIKEFRINRMNPEALEDKEDLLQPGELRWWTTQIAIKFSKEFPLPVKDDPTTRAFCHLLFPPPAQVYSTPKKDMSWTGLPEFADDTITDYSRPSPSIESNSSDLQSNNSSVSEHGESSEGIMSKRMIKFVKAADCPGVIKNNKTETTRKSPVKYAEIQVNTARPKAVINQFNDVKASACWVWKPIKPNTASITLKRFDYVDIRARSRNSHCQSKMIPLLEHFATVSAIKWSKEFPLPVKDDPTARAFCHIPTVAAAGQRHVNLQPHVYTSKLLLMTQGQLKDLQHSFRVSDACCYVHEECGYGVRMSQPHKIVMLHRKDGQEMYCG</sequence>
<feature type="region of interest" description="Disordered" evidence="1">
    <location>
        <begin position="1692"/>
        <end position="1822"/>
    </location>
</feature>
<evidence type="ECO:0000259" key="2">
    <source>
        <dbReference type="Pfam" id="PF07727"/>
    </source>
</evidence>
<proteinExistence type="predicted"/>
<feature type="domain" description="Reverse transcriptase Ty1/copia-type" evidence="2">
    <location>
        <begin position="1020"/>
        <end position="1255"/>
    </location>
</feature>
<feature type="compositionally biased region" description="Basic residues" evidence="1">
    <location>
        <begin position="1639"/>
        <end position="1650"/>
    </location>
</feature>
<dbReference type="SUPFAM" id="SSF56672">
    <property type="entry name" value="DNA/RNA polymerases"/>
    <property type="match status" value="1"/>
</dbReference>
<feature type="compositionally biased region" description="Pro residues" evidence="1">
    <location>
        <begin position="2017"/>
        <end position="2034"/>
    </location>
</feature>
<dbReference type="PANTHER" id="PTHR11439">
    <property type="entry name" value="GAG-POL-RELATED RETROTRANSPOSON"/>
    <property type="match status" value="1"/>
</dbReference>